<proteinExistence type="predicted"/>
<comment type="caution">
    <text evidence="3">The sequence shown here is derived from an EMBL/GenBank/DDBJ whole genome shotgun (WGS) entry which is preliminary data.</text>
</comment>
<dbReference type="AlphaFoldDB" id="A0A010T8S9"/>
<accession>A0A010T8S9</accession>
<sequence length="115" mass="12910">MNDPKVAAKYESILLRVLWMLVYVLVWQVAQFILGAVVLVQLIYRLIYGAPNAGLMNFGDSLSQFLAQIGRFGSFHSDQKPWPFADWPTPRTPEGEAPHAVPPAPHPARDEEPKL</sequence>
<feature type="transmembrane region" description="Helical" evidence="2">
    <location>
        <begin position="20"/>
        <end position="44"/>
    </location>
</feature>
<gene>
    <name evidence="3" type="ORF">HK44_009110</name>
</gene>
<dbReference type="InterPro" id="IPR025498">
    <property type="entry name" value="DUF4389"/>
</dbReference>
<name>A0A010T8S9_PSEFL</name>
<keyword evidence="2" id="KW-1133">Transmembrane helix</keyword>
<feature type="region of interest" description="Disordered" evidence="1">
    <location>
        <begin position="81"/>
        <end position="115"/>
    </location>
</feature>
<dbReference type="eggNOG" id="ENOG50332F0">
    <property type="taxonomic scope" value="Bacteria"/>
</dbReference>
<dbReference type="OrthoDB" id="5766995at2"/>
<dbReference type="Proteomes" id="UP000022611">
    <property type="component" value="Unassembled WGS sequence"/>
</dbReference>
<evidence type="ECO:0000256" key="1">
    <source>
        <dbReference type="SAM" id="MobiDB-lite"/>
    </source>
</evidence>
<dbReference type="Pfam" id="PF14333">
    <property type="entry name" value="DUF4389"/>
    <property type="match status" value="1"/>
</dbReference>
<keyword evidence="2" id="KW-0812">Transmembrane</keyword>
<dbReference type="PATRIC" id="fig|1042209.11.peg.4221"/>
<dbReference type="EMBL" id="AFOY02000015">
    <property type="protein sequence ID" value="EXF93782.1"/>
    <property type="molecule type" value="Genomic_DNA"/>
</dbReference>
<dbReference type="HOGENOM" id="CLU_147995_0_0_6"/>
<organism evidence="3 4">
    <name type="scientific">Pseudomonas fluorescens HK44</name>
    <dbReference type="NCBI Taxonomy" id="1042209"/>
    <lineage>
        <taxon>Bacteria</taxon>
        <taxon>Pseudomonadati</taxon>
        <taxon>Pseudomonadota</taxon>
        <taxon>Gammaproteobacteria</taxon>
        <taxon>Pseudomonadales</taxon>
        <taxon>Pseudomonadaceae</taxon>
        <taxon>Pseudomonas</taxon>
    </lineage>
</organism>
<evidence type="ECO:0000313" key="4">
    <source>
        <dbReference type="Proteomes" id="UP000022611"/>
    </source>
</evidence>
<dbReference type="RefSeq" id="WP_019692300.1">
    <property type="nucleotide sequence ID" value="NZ_AFOY02000015.1"/>
</dbReference>
<evidence type="ECO:0000313" key="3">
    <source>
        <dbReference type="EMBL" id="EXF93782.1"/>
    </source>
</evidence>
<evidence type="ECO:0000256" key="2">
    <source>
        <dbReference type="SAM" id="Phobius"/>
    </source>
</evidence>
<protein>
    <submittedName>
        <fullName evidence="3">Lipase</fullName>
    </submittedName>
</protein>
<keyword evidence="2" id="KW-0472">Membrane</keyword>
<reference evidence="3 4" key="1">
    <citation type="journal article" date="2011" name="J. Bacteriol.">
        <title>Draft genome sequence of the polycyclic aromatic hydrocarbon-degrading, genetically engineered bioluminescent bioreporter Pseudomonas fluorescens HK44.</title>
        <authorList>
            <person name="Chauhan A."/>
            <person name="Layton A.C."/>
            <person name="Williams D.E."/>
            <person name="Smartt A.E."/>
            <person name="Ripp S."/>
            <person name="Karpinets T.V."/>
            <person name="Brown S.D."/>
            <person name="Sayler G.S."/>
        </authorList>
    </citation>
    <scope>NUCLEOTIDE SEQUENCE [LARGE SCALE GENOMIC DNA]</scope>
    <source>
        <strain evidence="3 4">HK44</strain>
    </source>
</reference>